<dbReference type="PANTHER" id="PTHR21310:SF40">
    <property type="entry name" value="AMINOGLYCOSIDE PHOSPHOTRANSFERASE DOMAIN-CONTAINING PROTEIN-RELATED"/>
    <property type="match status" value="1"/>
</dbReference>
<dbReference type="Pfam" id="PF01636">
    <property type="entry name" value="APH"/>
    <property type="match status" value="2"/>
</dbReference>
<dbReference type="PANTHER" id="PTHR21310">
    <property type="entry name" value="AMINOGLYCOSIDE PHOSPHOTRANSFERASE-RELATED-RELATED"/>
    <property type="match status" value="1"/>
</dbReference>
<dbReference type="EMBL" id="BKAL01000007">
    <property type="protein sequence ID" value="GEP69520.1"/>
    <property type="molecule type" value="Genomic_DNA"/>
</dbReference>
<dbReference type="Proteomes" id="UP000321798">
    <property type="component" value="Unassembled WGS sequence"/>
</dbReference>
<evidence type="ECO:0000313" key="3">
    <source>
        <dbReference type="Proteomes" id="UP000321798"/>
    </source>
</evidence>
<accession>A0A512PE86</accession>
<protein>
    <recommendedName>
        <fullName evidence="1">Aminoglycoside phosphotransferase domain-containing protein</fullName>
    </recommendedName>
</protein>
<dbReference type="RefSeq" id="WP_146953267.1">
    <property type="nucleotide sequence ID" value="NZ_BAABBJ010000007.1"/>
</dbReference>
<dbReference type="Gene3D" id="1.10.510.10">
    <property type="entry name" value="Transferase(Phosphotransferase) domain 1"/>
    <property type="match status" value="1"/>
</dbReference>
<dbReference type="InterPro" id="IPR002575">
    <property type="entry name" value="Aminoglycoside_PTrfase"/>
</dbReference>
<reference evidence="2 3" key="1">
    <citation type="submission" date="2019-07" db="EMBL/GenBank/DDBJ databases">
        <title>Whole genome shotgun sequence of Cellulomonas soli NBRC 109434.</title>
        <authorList>
            <person name="Hosoyama A."/>
            <person name="Uohara A."/>
            <person name="Ohji S."/>
            <person name="Ichikawa N."/>
        </authorList>
    </citation>
    <scope>NUCLEOTIDE SEQUENCE [LARGE SCALE GENOMIC DNA]</scope>
    <source>
        <strain evidence="2 3">NBRC 109434</strain>
    </source>
</reference>
<dbReference type="InterPro" id="IPR051678">
    <property type="entry name" value="AGP_Transferase"/>
</dbReference>
<dbReference type="SUPFAM" id="SSF56112">
    <property type="entry name" value="Protein kinase-like (PK-like)"/>
    <property type="match status" value="1"/>
</dbReference>
<dbReference type="AlphaFoldDB" id="A0A512PE86"/>
<keyword evidence="3" id="KW-1185">Reference proteome</keyword>
<organism evidence="2 3">
    <name type="scientific">Cellulomonas soli</name>
    <dbReference type="NCBI Taxonomy" id="931535"/>
    <lineage>
        <taxon>Bacteria</taxon>
        <taxon>Bacillati</taxon>
        <taxon>Actinomycetota</taxon>
        <taxon>Actinomycetes</taxon>
        <taxon>Micrococcales</taxon>
        <taxon>Cellulomonadaceae</taxon>
        <taxon>Cellulomonas</taxon>
    </lineage>
</organism>
<feature type="domain" description="Aminoglycoside phosphotransferase" evidence="1">
    <location>
        <begin position="132"/>
        <end position="188"/>
    </location>
</feature>
<evidence type="ECO:0000313" key="2">
    <source>
        <dbReference type="EMBL" id="GEP69520.1"/>
    </source>
</evidence>
<name>A0A512PE86_9CELL</name>
<feature type="domain" description="Aminoglycoside phosphotransferase" evidence="1">
    <location>
        <begin position="20"/>
        <end position="115"/>
    </location>
</feature>
<evidence type="ECO:0000259" key="1">
    <source>
        <dbReference type="Pfam" id="PF01636"/>
    </source>
</evidence>
<comment type="caution">
    <text evidence="2">The sequence shown here is derived from an EMBL/GenBank/DDBJ whole genome shotgun (WGS) entry which is preliminary data.</text>
</comment>
<gene>
    <name evidence="2" type="ORF">CSO01_22350</name>
</gene>
<sequence length="257" mass="26943">MLPALTHGEPTVPTPLGPIVASGAFADVYAIDEARVLRRYRSGRDASGEVELLAHVVAHGYPAPRVLEAHGPDLVMERLHGPTLLQAVVSGMMPLREGAEILADLHTRLHAIPAPVGWTSTGVADDWGHATGGPVIAHLDLHPGNVILSDTHGPSLVDWANARTATAELDVALTALILAEVAVDDDGEFARGARALDAAFLASAHIDPRVALEDAVAVRQQDPGLVAGERELMPVAARLVRNLLDELAEAHAASQAS</sequence>
<proteinExistence type="predicted"/>
<dbReference type="OrthoDB" id="9797603at2"/>
<dbReference type="InterPro" id="IPR011009">
    <property type="entry name" value="Kinase-like_dom_sf"/>
</dbReference>